<sequence>MTDESSQTELYTKNKKNQECEATVESRDACEQRMFSCSDNGVQAVTLQTNSAAETHSSGTRGTHSVMQMEAPLWSDFDRTPELLLTSQLEASQQTSPVEVWDVASLLEMEMSSRIAQARCDLMVEKGGEARVETEDDEVQAVAEQIEVATGQTDGDNWIKVYLAELDEEKRQRMIDIGIQTGVLARVQHMYERESSDVDSLAAPETTRPAIRLKQQDDGVANSAVGRLISGFHTLNVLPSVSPLVF</sequence>
<dbReference type="Proteomes" id="UP000050761">
    <property type="component" value="Unassembled WGS sequence"/>
</dbReference>
<protein>
    <submittedName>
        <fullName evidence="3">Clathrin light chain</fullName>
    </submittedName>
</protein>
<reference evidence="1 2" key="1">
    <citation type="submission" date="2018-11" db="EMBL/GenBank/DDBJ databases">
        <authorList>
            <consortium name="Pathogen Informatics"/>
        </authorList>
    </citation>
    <scope>NUCLEOTIDE SEQUENCE [LARGE SCALE GENOMIC DNA]</scope>
</reference>
<accession>A0A183FA07</accession>
<dbReference type="OrthoDB" id="297496at2759"/>
<keyword evidence="2" id="KW-1185">Reference proteome</keyword>
<evidence type="ECO:0000313" key="1">
    <source>
        <dbReference type="EMBL" id="VDO30066.1"/>
    </source>
</evidence>
<name>A0A183FA07_HELPZ</name>
<evidence type="ECO:0000313" key="3">
    <source>
        <dbReference type="WBParaSite" id="HPBE_0000299901-mRNA-1"/>
    </source>
</evidence>
<organism evidence="2 3">
    <name type="scientific">Heligmosomoides polygyrus</name>
    <name type="common">Parasitic roundworm</name>
    <dbReference type="NCBI Taxonomy" id="6339"/>
    <lineage>
        <taxon>Eukaryota</taxon>
        <taxon>Metazoa</taxon>
        <taxon>Ecdysozoa</taxon>
        <taxon>Nematoda</taxon>
        <taxon>Chromadorea</taxon>
        <taxon>Rhabditida</taxon>
        <taxon>Rhabditina</taxon>
        <taxon>Rhabditomorpha</taxon>
        <taxon>Strongyloidea</taxon>
        <taxon>Heligmosomidae</taxon>
        <taxon>Heligmosomoides</taxon>
    </lineage>
</organism>
<evidence type="ECO:0000313" key="2">
    <source>
        <dbReference type="Proteomes" id="UP000050761"/>
    </source>
</evidence>
<dbReference type="AlphaFoldDB" id="A0A183FA07"/>
<reference evidence="3" key="2">
    <citation type="submission" date="2019-09" db="UniProtKB">
        <authorList>
            <consortium name="WormBaseParasite"/>
        </authorList>
    </citation>
    <scope>IDENTIFICATION</scope>
</reference>
<accession>A0A3P7U6J4</accession>
<proteinExistence type="predicted"/>
<gene>
    <name evidence="1" type="ORF">HPBE_LOCUS3000</name>
</gene>
<dbReference type="EMBL" id="UZAH01005963">
    <property type="protein sequence ID" value="VDO30066.1"/>
    <property type="molecule type" value="Genomic_DNA"/>
</dbReference>
<dbReference type="WBParaSite" id="HPBE_0000299901-mRNA-1">
    <property type="protein sequence ID" value="HPBE_0000299901-mRNA-1"/>
    <property type="gene ID" value="HPBE_0000299901"/>
</dbReference>